<evidence type="ECO:0000313" key="1">
    <source>
        <dbReference type="EMBL" id="MBB6481252.1"/>
    </source>
</evidence>
<dbReference type="Gene3D" id="3.30.420.10">
    <property type="entry name" value="Ribonuclease H-like superfamily/Ribonuclease H"/>
    <property type="match status" value="2"/>
</dbReference>
<dbReference type="Proteomes" id="UP000587760">
    <property type="component" value="Unassembled WGS sequence"/>
</dbReference>
<accession>A0A841RFX6</accession>
<dbReference type="EMBL" id="JACHGJ010000005">
    <property type="protein sequence ID" value="MBB6481252.1"/>
    <property type="molecule type" value="Genomic_DNA"/>
</dbReference>
<dbReference type="GO" id="GO:0003676">
    <property type="term" value="F:nucleic acid binding"/>
    <property type="evidence" value="ECO:0007669"/>
    <property type="project" value="InterPro"/>
</dbReference>
<proteinExistence type="predicted"/>
<comment type="caution">
    <text evidence="1">The sequence shown here is derived from an EMBL/GenBank/DDBJ whole genome shotgun (WGS) entry which is preliminary data.</text>
</comment>
<keyword evidence="2" id="KW-1185">Reference proteome</keyword>
<sequence length="303" mass="34755">MFKYFGGIDEAALGPVLGPYCATALSFEIKNTEELFDVFRDFSILQIGDSKKIYTSGKSPAPLEKTALSFFRQFHGSLPSNLSALLKELNVDKSHLHEIREIPWFSNLQDYALPAFCSHEEIEQSASELTLFFKSRSLTPRSLISDVVPAQRFNRYLLSGKNKGETCQAILSPLVHHIFDEKSRITVDRQGGRRYYGEWLMELFPRTALAIRRETVDLSEYDVGDSTIRFQVKGDDKYLETALASIFSKYIREMMMICFNDYWSEKIPGLKRTAGYPQDGKRFIQDLDKAGVSYEKETLIRMK</sequence>
<gene>
    <name evidence="1" type="ORF">HNR50_002925</name>
</gene>
<organism evidence="1 2">
    <name type="scientific">Spirochaeta isovalerica</name>
    <dbReference type="NCBI Taxonomy" id="150"/>
    <lineage>
        <taxon>Bacteria</taxon>
        <taxon>Pseudomonadati</taxon>
        <taxon>Spirochaetota</taxon>
        <taxon>Spirochaetia</taxon>
        <taxon>Spirochaetales</taxon>
        <taxon>Spirochaetaceae</taxon>
        <taxon>Spirochaeta</taxon>
    </lineage>
</organism>
<dbReference type="AlphaFoldDB" id="A0A841RFX6"/>
<evidence type="ECO:0000313" key="2">
    <source>
        <dbReference type="Proteomes" id="UP000587760"/>
    </source>
</evidence>
<protein>
    <submittedName>
        <fullName evidence="1">Ribonuclease HII</fullName>
    </submittedName>
</protein>
<dbReference type="InterPro" id="IPR012337">
    <property type="entry name" value="RNaseH-like_sf"/>
</dbReference>
<reference evidence="1 2" key="1">
    <citation type="submission" date="2020-08" db="EMBL/GenBank/DDBJ databases">
        <title>Genomic Encyclopedia of Type Strains, Phase IV (KMG-IV): sequencing the most valuable type-strain genomes for metagenomic binning, comparative biology and taxonomic classification.</title>
        <authorList>
            <person name="Goeker M."/>
        </authorList>
    </citation>
    <scope>NUCLEOTIDE SEQUENCE [LARGE SCALE GENOMIC DNA]</scope>
    <source>
        <strain evidence="1 2">DSM 2461</strain>
    </source>
</reference>
<dbReference type="SUPFAM" id="SSF53098">
    <property type="entry name" value="Ribonuclease H-like"/>
    <property type="match status" value="1"/>
</dbReference>
<name>A0A841RFX6_9SPIO</name>
<dbReference type="RefSeq" id="WP_184747491.1">
    <property type="nucleotide sequence ID" value="NZ_JACHGJ010000005.1"/>
</dbReference>
<dbReference type="InterPro" id="IPR036397">
    <property type="entry name" value="RNaseH_sf"/>
</dbReference>